<dbReference type="CDD" id="cd13124">
    <property type="entry name" value="MATE_SpoVB_like"/>
    <property type="match status" value="1"/>
</dbReference>
<keyword evidence="2" id="KW-1003">Cell membrane</keyword>
<dbReference type="AlphaFoldDB" id="R3WNZ7"/>
<name>R3WNZ7_9ENTE</name>
<gene>
    <name evidence="7" type="ORF">UC3_00262</name>
</gene>
<feature type="transmembrane region" description="Helical" evidence="6">
    <location>
        <begin position="51"/>
        <end position="68"/>
    </location>
</feature>
<feature type="transmembrane region" description="Helical" evidence="6">
    <location>
        <begin position="234"/>
        <end position="254"/>
    </location>
</feature>
<reference evidence="7 8" key="1">
    <citation type="submission" date="2013-02" db="EMBL/GenBank/DDBJ databases">
        <title>The Genome Sequence of Enterococcus phoeniculicola BAA-412.</title>
        <authorList>
            <consortium name="The Broad Institute Genome Sequencing Platform"/>
            <consortium name="The Broad Institute Genome Sequencing Center for Infectious Disease"/>
            <person name="Earl A.M."/>
            <person name="Gilmore M.S."/>
            <person name="Lebreton F."/>
            <person name="Walker B."/>
            <person name="Young S.K."/>
            <person name="Zeng Q."/>
            <person name="Gargeya S."/>
            <person name="Fitzgerald M."/>
            <person name="Haas B."/>
            <person name="Abouelleil A."/>
            <person name="Alvarado L."/>
            <person name="Arachchi H.M."/>
            <person name="Berlin A.M."/>
            <person name="Chapman S.B."/>
            <person name="Dewar J."/>
            <person name="Goldberg J."/>
            <person name="Griggs A."/>
            <person name="Gujja S."/>
            <person name="Hansen M."/>
            <person name="Howarth C."/>
            <person name="Imamovic A."/>
            <person name="Larimer J."/>
            <person name="McCowan C."/>
            <person name="Murphy C."/>
            <person name="Neiman D."/>
            <person name="Pearson M."/>
            <person name="Priest M."/>
            <person name="Roberts A."/>
            <person name="Saif S."/>
            <person name="Shea T."/>
            <person name="Sisk P."/>
            <person name="Sykes S."/>
            <person name="Wortman J."/>
            <person name="Nusbaum C."/>
            <person name="Birren B."/>
        </authorList>
    </citation>
    <scope>NUCLEOTIDE SEQUENCE [LARGE SCALE GENOMIC DNA]</scope>
    <source>
        <strain evidence="7 8">ATCC BAA-412</strain>
    </source>
</reference>
<dbReference type="InterPro" id="IPR024923">
    <property type="entry name" value="PG_synth_SpoVB"/>
</dbReference>
<evidence type="ECO:0000313" key="7">
    <source>
        <dbReference type="EMBL" id="EOL49167.1"/>
    </source>
</evidence>
<evidence type="ECO:0000256" key="6">
    <source>
        <dbReference type="SAM" id="Phobius"/>
    </source>
</evidence>
<dbReference type="Pfam" id="PF01943">
    <property type="entry name" value="Polysacc_synt"/>
    <property type="match status" value="1"/>
</dbReference>
<dbReference type="OrthoDB" id="9775950at2"/>
<dbReference type="HOGENOM" id="CLU_022017_2_1_9"/>
<evidence type="ECO:0000256" key="1">
    <source>
        <dbReference type="ARBA" id="ARBA00004651"/>
    </source>
</evidence>
<sequence>MAQKEMQRMMQGAFVLTAASFIAKLLSAIYRVPFQNAVGDEGFYVYQQVYPIYGIAMTLALSGLPQFLSKYIAEKETPKEQKEALNQLFPLVFWCAVSLWALCFFGSGLLANLMGDFELAPLIQVVSFTFLLVPGLSYYRGNFQGRLLMVPTAVSQVLEQLVRVGIILSAAGAFHSLGLTIYQTGAMAMSGAFFGGSCALLSLIYYEKKIHGGALSLKNFSISQRPKKKLVRRFLIEGGLLSIYSGYLIFFQLLDSFLVTNGLEIYGLTDQAARVAKGVYDRGQPLVQLGLVIATALSATFLPALTRYLIQTNKKQFHQSARIYLRLTVSLAMAASVGLALLLPYINYALFKDYSGSAPLTVFVFSVGLMATIQAYQSIAQSRNWFRMPLKAAGWGLLVKALGTISLTAVMGTIGASFATLGGLASTLIYLVRYSEKELNGFWKERHFGRTFLICIAGMSLSLLTYYGIIEVFVGAINHRSTALVVSLIGVFLGASCFIFLAIRLKLFTIREWLMIPFGKKLLKINVRKKRDSI</sequence>
<proteinExistence type="predicted"/>
<dbReference type="EMBL" id="AJAT01000006">
    <property type="protein sequence ID" value="EOL49167.1"/>
    <property type="molecule type" value="Genomic_DNA"/>
</dbReference>
<evidence type="ECO:0000313" key="8">
    <source>
        <dbReference type="Proteomes" id="UP000013785"/>
    </source>
</evidence>
<dbReference type="PANTHER" id="PTHR30250:SF29">
    <property type="entry name" value="POLYSACCHARIDE BIOSYNTHESIS PROTEIN C-TERMINAL DOMAIN-CONTAINING PROTEIN"/>
    <property type="match status" value="1"/>
</dbReference>
<feature type="transmembrane region" description="Helical" evidence="6">
    <location>
        <begin position="119"/>
        <end position="139"/>
    </location>
</feature>
<keyword evidence="5 6" id="KW-0472">Membrane</keyword>
<evidence type="ECO:0000256" key="5">
    <source>
        <dbReference type="ARBA" id="ARBA00023136"/>
    </source>
</evidence>
<dbReference type="RefSeq" id="WP_010766947.1">
    <property type="nucleotide sequence ID" value="NZ_ASWE01000006.1"/>
</dbReference>
<comment type="caution">
    <text evidence="7">The sequence shown here is derived from an EMBL/GenBank/DDBJ whole genome shotgun (WGS) entry which is preliminary data.</text>
</comment>
<organism evidence="7 8">
    <name type="scientific">Enterococcus phoeniculicola ATCC BAA-412</name>
    <dbReference type="NCBI Taxonomy" id="1158610"/>
    <lineage>
        <taxon>Bacteria</taxon>
        <taxon>Bacillati</taxon>
        <taxon>Bacillota</taxon>
        <taxon>Bacilli</taxon>
        <taxon>Lactobacillales</taxon>
        <taxon>Enterococcaceae</taxon>
        <taxon>Enterococcus</taxon>
    </lineage>
</organism>
<protein>
    <submittedName>
        <fullName evidence="7">Polysaccharide biosynthesis protein</fullName>
    </submittedName>
</protein>
<dbReference type="PATRIC" id="fig|1158610.3.peg.245"/>
<dbReference type="STRING" id="154621.RV11_GL001321"/>
<feature type="transmembrane region" description="Helical" evidence="6">
    <location>
        <begin position="188"/>
        <end position="206"/>
    </location>
</feature>
<feature type="transmembrane region" description="Helical" evidence="6">
    <location>
        <begin position="327"/>
        <end position="346"/>
    </location>
</feature>
<feature type="transmembrane region" description="Helical" evidence="6">
    <location>
        <begin position="483"/>
        <end position="503"/>
    </location>
</feature>
<evidence type="ECO:0000256" key="3">
    <source>
        <dbReference type="ARBA" id="ARBA00022692"/>
    </source>
</evidence>
<feature type="transmembrane region" description="Helical" evidence="6">
    <location>
        <begin position="88"/>
        <end position="113"/>
    </location>
</feature>
<feature type="transmembrane region" description="Helical" evidence="6">
    <location>
        <begin position="358"/>
        <end position="376"/>
    </location>
</feature>
<evidence type="ECO:0000256" key="4">
    <source>
        <dbReference type="ARBA" id="ARBA00022989"/>
    </source>
</evidence>
<feature type="transmembrane region" description="Helical" evidence="6">
    <location>
        <begin position="286"/>
        <end position="306"/>
    </location>
</feature>
<feature type="transmembrane region" description="Helical" evidence="6">
    <location>
        <begin position="414"/>
        <end position="432"/>
    </location>
</feature>
<dbReference type="Proteomes" id="UP000013785">
    <property type="component" value="Unassembled WGS sequence"/>
</dbReference>
<comment type="subcellular location">
    <subcellularLocation>
        <location evidence="1">Cell membrane</location>
        <topology evidence="1">Multi-pass membrane protein</topology>
    </subcellularLocation>
</comment>
<feature type="transmembrane region" description="Helical" evidence="6">
    <location>
        <begin position="452"/>
        <end position="477"/>
    </location>
</feature>
<feature type="transmembrane region" description="Helical" evidence="6">
    <location>
        <begin position="160"/>
        <end position="182"/>
    </location>
</feature>
<feature type="transmembrane region" description="Helical" evidence="6">
    <location>
        <begin position="388"/>
        <end position="408"/>
    </location>
</feature>
<evidence type="ECO:0000256" key="2">
    <source>
        <dbReference type="ARBA" id="ARBA00022475"/>
    </source>
</evidence>
<keyword evidence="3 6" id="KW-0812">Transmembrane</keyword>
<dbReference type="eggNOG" id="COG2244">
    <property type="taxonomic scope" value="Bacteria"/>
</dbReference>
<keyword evidence="4 6" id="KW-1133">Transmembrane helix</keyword>
<dbReference type="InterPro" id="IPR002797">
    <property type="entry name" value="Polysacc_synth"/>
</dbReference>
<dbReference type="GO" id="GO:0005886">
    <property type="term" value="C:plasma membrane"/>
    <property type="evidence" value="ECO:0007669"/>
    <property type="project" value="UniProtKB-SubCell"/>
</dbReference>
<dbReference type="InterPro" id="IPR050833">
    <property type="entry name" value="Poly_Biosynth_Transport"/>
</dbReference>
<keyword evidence="8" id="KW-1185">Reference proteome</keyword>
<dbReference type="PANTHER" id="PTHR30250">
    <property type="entry name" value="PST FAMILY PREDICTED COLANIC ACID TRANSPORTER"/>
    <property type="match status" value="1"/>
</dbReference>
<accession>R3WNZ7</accession>